<organism evidence="12 13">
    <name type="scientific">Callosobruchus maculatus</name>
    <name type="common">Southern cowpea weevil</name>
    <name type="synonym">Pulse bruchid</name>
    <dbReference type="NCBI Taxonomy" id="64391"/>
    <lineage>
        <taxon>Eukaryota</taxon>
        <taxon>Metazoa</taxon>
        <taxon>Ecdysozoa</taxon>
        <taxon>Arthropoda</taxon>
        <taxon>Hexapoda</taxon>
        <taxon>Insecta</taxon>
        <taxon>Pterygota</taxon>
        <taxon>Neoptera</taxon>
        <taxon>Endopterygota</taxon>
        <taxon>Coleoptera</taxon>
        <taxon>Polyphaga</taxon>
        <taxon>Cucujiformia</taxon>
        <taxon>Chrysomeloidea</taxon>
        <taxon>Chrysomelidae</taxon>
        <taxon>Bruchinae</taxon>
        <taxon>Bruchini</taxon>
        <taxon>Callosobruchus</taxon>
    </lineage>
</organism>
<accession>A0A653D1W5</accession>
<evidence type="ECO:0000256" key="5">
    <source>
        <dbReference type="ARBA" id="ARBA00022833"/>
    </source>
</evidence>
<dbReference type="Pfam" id="PF00096">
    <property type="entry name" value="zf-C2H2"/>
    <property type="match status" value="5"/>
</dbReference>
<dbReference type="GO" id="GO:0008270">
    <property type="term" value="F:zinc ion binding"/>
    <property type="evidence" value="ECO:0007669"/>
    <property type="project" value="UniProtKB-KW"/>
</dbReference>
<feature type="region of interest" description="Disordered" evidence="10">
    <location>
        <begin position="1060"/>
        <end position="1133"/>
    </location>
</feature>
<feature type="compositionally biased region" description="Polar residues" evidence="10">
    <location>
        <begin position="52"/>
        <end position="75"/>
    </location>
</feature>
<name>A0A653D1W5_CALMS</name>
<comment type="subcellular location">
    <subcellularLocation>
        <location evidence="1">Nucleus</location>
    </subcellularLocation>
</comment>
<evidence type="ECO:0000259" key="11">
    <source>
        <dbReference type="PROSITE" id="PS50157"/>
    </source>
</evidence>
<dbReference type="EMBL" id="CAACVG010009550">
    <property type="protein sequence ID" value="VEN53529.1"/>
    <property type="molecule type" value="Genomic_DNA"/>
</dbReference>
<keyword evidence="8" id="KW-0539">Nucleus</keyword>
<feature type="region of interest" description="Disordered" evidence="10">
    <location>
        <begin position="1"/>
        <end position="86"/>
    </location>
</feature>
<feature type="region of interest" description="Disordered" evidence="10">
    <location>
        <begin position="329"/>
        <end position="364"/>
    </location>
</feature>
<sequence length="1658" mass="186626">MESSADHYLHKKFKKQLSLEPRSSQNHDKENKNTAIRPVSEEKPQKSEEKTPSAQLEESPQDNNDRVPNQSTNQLSSYSVRSSISVENQQSENPCISYVVSNHQEDLASFDTRYSDQLTNYTVSNSSSILEERYGRPVSSSDEPYPPYNPHHYSQKSPEDNPATSEEVQPAVSVDKASNGKYVCPYCNLVCSKPSVLQKHIRAHTNERPYPCKSCGFSFKTRSNLYKHCRSRTHANRVMGNKMSTNEGGETIEPSEPMAEVASSVAKPYKPRFHTAAKEFFEKDTEEESPVVTGRHPASEMLSQHINEIINKNNSIVNSATMTRYNEDLGSENSYQNSFTEPKSPPDEPLNLSNKSRKRSMSEVTEPVIQKSLIKELLLKNLSSSDMQCPYCKMIFRTVTELDIHKYRNCKGKPSGAKYSRSSSVNVASILTQNKNAFDNIPQLQNTIFPLNSPGPFLGKTRLVDSDKNKSFSFDGGNMPLASPSEPSPSPNYLLSPLPFDKEKKPGVKLYGGEVRVHPPSGKSQTFHIDGKEVDKYEPDSNYIEYGGKLSENRVVKSSLHSGGTVLTNKTNYDKQDLKMSQEVIRVYENTSISPSIDIGSYSKSKFTFDRQSDRVSDAIIQQASVTSVPRSSPTNKYTNIMDFSQKAVQKLTPNIKQPIVSLGSKPLYNNLTIDTRSDLSPMLSTDSEPVIQKKIFYEPNHISPNPATKICNPLNLFVNGKVVRHVPGMPGPVTPEEPTEITYGGSNIIAIRRPVPSLVPEPASPLVLEKSHVLFASKQMETGIIQNDKPRELINRSPKSPKIPLKSLHSENVEADDFPSKPLPVEHKSKLDVDSDPVIKKFSRPNSLALKPTTASLKQHHGLTPTKFNQILISPDTPRVAKKYAEHFLHGNYFSYLGLKSSTKPVYCTLNKTQPFYVHHFKKLSMYSEWRQQDTKQDKLYVSNYDSRQKSQRYSVAGKTKNNSLIHSSYKFMVSELATPKSQEKEDQLKINAVVGGFESSDEYTYIRGRGRGRYVCQQCGIRCKKPSVLKKHIRTHSNDRPYTCEKCHFSFKTKGNLTKHMKSKSHTKNYSASATPTQKDTNSSDSDSETTDEDSSDESTRQQEHEAAYGLLSLSQKPTPGNTIAVEPSNSSDMFMSSEEIAYVSKTNYAKNKILDERNVDGFKRINEVPVSTVSEPGKHHGVTEYLGKCTSRPLTYPYTNVLQDKEVTPHATECEQPRMEASPEHPKSIKQFHVIQKYVQPQLSPKLQENKKVELSPRKKENHSVVPENVVLNNKKNVNITVNRVLPTLKINDVIVANDGIVDPRKRKYPPVENSHKNKIQRNEEVMDLSKPDRLNGIAEPLLNNVQRPIVEPQKNVANEIYNTLQKVSDSPHRYDLNEDEDSYGYRPNDSFINNRTVVIVRPLQSENHPNVNYTNPRGHSENGYDNSAMETLADVATKQVKLEKNMLAKSVASEFLKLATKNDGAEMNRDTTNFTPVSKDVNDIIVKSEGNKNCTICSKSFNKPSQLRLHMNIHYLERPFRCDSCSVSFRTKGHLQKHERSAGHHNKLSSSPALSTSEPRPFKCADCNIAFRIHGHLAKHLRSKMHIMKLECLAKVPFGLYAELERSNSLLTEINTCDGDQCLESLKTLAKKVFMNDPNKLSQLEPADTVSADC</sequence>
<dbReference type="Gene3D" id="3.30.160.60">
    <property type="entry name" value="Classic Zinc Finger"/>
    <property type="match status" value="7"/>
</dbReference>
<gene>
    <name evidence="12" type="ORF">CALMAC_LOCUS13309</name>
</gene>
<feature type="compositionally biased region" description="Polar residues" evidence="10">
    <location>
        <begin position="331"/>
        <end position="341"/>
    </location>
</feature>
<evidence type="ECO:0000256" key="4">
    <source>
        <dbReference type="ARBA" id="ARBA00022771"/>
    </source>
</evidence>
<evidence type="ECO:0000313" key="13">
    <source>
        <dbReference type="Proteomes" id="UP000410492"/>
    </source>
</evidence>
<protein>
    <recommendedName>
        <fullName evidence="11">C2H2-type domain-containing protein</fullName>
    </recommendedName>
</protein>
<reference evidence="12 13" key="1">
    <citation type="submission" date="2019-01" db="EMBL/GenBank/DDBJ databases">
        <authorList>
            <person name="Sayadi A."/>
        </authorList>
    </citation>
    <scope>NUCLEOTIDE SEQUENCE [LARGE SCALE GENOMIC DNA]</scope>
</reference>
<feature type="region of interest" description="Disordered" evidence="10">
    <location>
        <begin position="127"/>
        <end position="172"/>
    </location>
</feature>
<feature type="compositionally biased region" description="Acidic residues" evidence="10">
    <location>
        <begin position="1088"/>
        <end position="1099"/>
    </location>
</feature>
<dbReference type="GO" id="GO:0000981">
    <property type="term" value="F:DNA-binding transcription factor activity, RNA polymerase II-specific"/>
    <property type="evidence" value="ECO:0007669"/>
    <property type="project" value="TreeGrafter"/>
</dbReference>
<dbReference type="InterPro" id="IPR003604">
    <property type="entry name" value="Matrin/U1-like-C_Znf_C2H2"/>
</dbReference>
<evidence type="ECO:0000313" key="12">
    <source>
        <dbReference type="EMBL" id="VEN53529.1"/>
    </source>
</evidence>
<dbReference type="SMART" id="SM00355">
    <property type="entry name" value="ZnF_C2H2"/>
    <property type="match status" value="8"/>
</dbReference>
<dbReference type="PANTHER" id="PTHR45944:SF2">
    <property type="entry name" value="SCHNURRI, ISOFORM F"/>
    <property type="match status" value="1"/>
</dbReference>
<dbReference type="GO" id="GO:0000978">
    <property type="term" value="F:RNA polymerase II cis-regulatory region sequence-specific DNA binding"/>
    <property type="evidence" value="ECO:0007669"/>
    <property type="project" value="TreeGrafter"/>
</dbReference>
<keyword evidence="6" id="KW-0805">Transcription regulation</keyword>
<feature type="domain" description="C2H2-type" evidence="11">
    <location>
        <begin position="1524"/>
        <end position="1553"/>
    </location>
</feature>
<dbReference type="PANTHER" id="PTHR45944">
    <property type="entry name" value="SCHNURRI, ISOFORM F"/>
    <property type="match status" value="1"/>
</dbReference>
<evidence type="ECO:0000256" key="7">
    <source>
        <dbReference type="ARBA" id="ARBA00023163"/>
    </source>
</evidence>
<dbReference type="FunFam" id="3.30.160.60:FF:000065">
    <property type="entry name" value="B-cell CLL/lymphoma 6, member B"/>
    <property type="match status" value="1"/>
</dbReference>
<keyword evidence="4 9" id="KW-0863">Zinc-finger</keyword>
<feature type="domain" description="C2H2-type" evidence="11">
    <location>
        <begin position="210"/>
        <end position="239"/>
    </location>
</feature>
<dbReference type="OrthoDB" id="10042249at2759"/>
<feature type="domain" description="C2H2-type" evidence="11">
    <location>
        <begin position="1496"/>
        <end position="1523"/>
    </location>
</feature>
<feature type="compositionally biased region" description="Polar residues" evidence="10">
    <location>
        <begin position="1070"/>
        <end position="1083"/>
    </location>
</feature>
<evidence type="ECO:0000256" key="6">
    <source>
        <dbReference type="ARBA" id="ARBA00023015"/>
    </source>
</evidence>
<dbReference type="SMART" id="SM00451">
    <property type="entry name" value="ZnF_U1"/>
    <property type="match status" value="3"/>
</dbReference>
<dbReference type="InterPro" id="IPR013087">
    <property type="entry name" value="Znf_C2H2_type"/>
</dbReference>
<keyword evidence="2" id="KW-0479">Metal-binding</keyword>
<feature type="compositionally biased region" description="Basic residues" evidence="10">
    <location>
        <begin position="1060"/>
        <end position="1069"/>
    </location>
</feature>
<keyword evidence="3" id="KW-0677">Repeat</keyword>
<dbReference type="PROSITE" id="PS50157">
    <property type="entry name" value="ZINC_FINGER_C2H2_2"/>
    <property type="match status" value="7"/>
</dbReference>
<dbReference type="FunFam" id="3.30.160.60:FF:000594">
    <property type="entry name" value="Transcription factor HIVEP2"/>
    <property type="match status" value="2"/>
</dbReference>
<evidence type="ECO:0000256" key="10">
    <source>
        <dbReference type="SAM" id="MobiDB-lite"/>
    </source>
</evidence>
<evidence type="ECO:0000256" key="3">
    <source>
        <dbReference type="ARBA" id="ARBA00022737"/>
    </source>
</evidence>
<dbReference type="Proteomes" id="UP000410492">
    <property type="component" value="Unassembled WGS sequence"/>
</dbReference>
<keyword evidence="5" id="KW-0862">Zinc</keyword>
<feature type="compositionally biased region" description="Basic and acidic residues" evidence="10">
    <location>
        <begin position="1100"/>
        <end position="1109"/>
    </location>
</feature>
<dbReference type="GO" id="GO:0005634">
    <property type="term" value="C:nucleus"/>
    <property type="evidence" value="ECO:0007669"/>
    <property type="project" value="UniProtKB-SubCell"/>
</dbReference>
<feature type="compositionally biased region" description="Basic and acidic residues" evidence="10">
    <location>
        <begin position="39"/>
        <end position="51"/>
    </location>
</feature>
<dbReference type="PROSITE" id="PS00028">
    <property type="entry name" value="ZINC_FINGER_C2H2_1"/>
    <property type="match status" value="7"/>
</dbReference>
<dbReference type="InterPro" id="IPR051969">
    <property type="entry name" value="Zinc-finger_DNA-bd_regulators"/>
</dbReference>
<evidence type="ECO:0000256" key="2">
    <source>
        <dbReference type="ARBA" id="ARBA00022723"/>
    </source>
</evidence>
<keyword evidence="13" id="KW-1185">Reference proteome</keyword>
<evidence type="ECO:0000256" key="9">
    <source>
        <dbReference type="PROSITE-ProRule" id="PRU00042"/>
    </source>
</evidence>
<dbReference type="InterPro" id="IPR036236">
    <property type="entry name" value="Znf_C2H2_sf"/>
</dbReference>
<evidence type="ECO:0000256" key="1">
    <source>
        <dbReference type="ARBA" id="ARBA00004123"/>
    </source>
</evidence>
<feature type="compositionally biased region" description="Low complexity" evidence="10">
    <location>
        <begin position="76"/>
        <end position="85"/>
    </location>
</feature>
<proteinExistence type="predicted"/>
<feature type="domain" description="C2H2-type" evidence="11">
    <location>
        <begin position="1566"/>
        <end position="1595"/>
    </location>
</feature>
<feature type="compositionally biased region" description="Polar residues" evidence="10">
    <location>
        <begin position="1552"/>
        <end position="1562"/>
    </location>
</feature>
<feature type="domain" description="C2H2-type" evidence="11">
    <location>
        <begin position="1016"/>
        <end position="1043"/>
    </location>
</feature>
<feature type="domain" description="C2H2-type" evidence="11">
    <location>
        <begin position="182"/>
        <end position="209"/>
    </location>
</feature>
<dbReference type="FunFam" id="3.30.160.60:FF:000145">
    <property type="entry name" value="Zinc finger protein 574"/>
    <property type="match status" value="1"/>
</dbReference>
<feature type="region of interest" description="Disordered" evidence="10">
    <location>
        <begin position="1540"/>
        <end position="1563"/>
    </location>
</feature>
<dbReference type="SUPFAM" id="SSF57667">
    <property type="entry name" value="beta-beta-alpha zinc fingers"/>
    <property type="match status" value="4"/>
</dbReference>
<evidence type="ECO:0000256" key="8">
    <source>
        <dbReference type="ARBA" id="ARBA00023242"/>
    </source>
</evidence>
<feature type="domain" description="C2H2-type" evidence="11">
    <location>
        <begin position="1044"/>
        <end position="1073"/>
    </location>
</feature>
<keyword evidence="7" id="KW-0804">Transcription</keyword>
<feature type="compositionally biased region" description="Polar residues" evidence="10">
    <location>
        <begin position="1115"/>
        <end position="1133"/>
    </location>
</feature>